<accession>A0A1A8IDF7</accession>
<evidence type="ECO:0000313" key="1">
    <source>
        <dbReference type="EMBL" id="SBQ94380.1"/>
    </source>
</evidence>
<proteinExistence type="predicted"/>
<feature type="non-terminal residue" evidence="1">
    <location>
        <position position="87"/>
    </location>
</feature>
<feature type="non-terminal residue" evidence="1">
    <location>
        <position position="1"/>
    </location>
</feature>
<name>A0A1A8IDF7_NOTKU</name>
<sequence>PQSHLQNPIPSIQKLLKILHSPMDSSIHMLLYLNTVCLHLPPLVVPLQHTPPPPFVILQLHYAHTLHQHPPWKLYILRKRRLKWERL</sequence>
<dbReference type="EMBL" id="HAED01008168">
    <property type="protein sequence ID" value="SBQ94380.1"/>
    <property type="molecule type" value="Transcribed_RNA"/>
</dbReference>
<organism evidence="1">
    <name type="scientific">Nothobranchius kuhntae</name>
    <name type="common">Beira killifish</name>
    <dbReference type="NCBI Taxonomy" id="321403"/>
    <lineage>
        <taxon>Eukaryota</taxon>
        <taxon>Metazoa</taxon>
        <taxon>Chordata</taxon>
        <taxon>Craniata</taxon>
        <taxon>Vertebrata</taxon>
        <taxon>Euteleostomi</taxon>
        <taxon>Actinopterygii</taxon>
        <taxon>Neopterygii</taxon>
        <taxon>Teleostei</taxon>
        <taxon>Neoteleostei</taxon>
        <taxon>Acanthomorphata</taxon>
        <taxon>Ovalentaria</taxon>
        <taxon>Atherinomorphae</taxon>
        <taxon>Cyprinodontiformes</taxon>
        <taxon>Nothobranchiidae</taxon>
        <taxon>Nothobranchius</taxon>
    </lineage>
</organism>
<dbReference type="AlphaFoldDB" id="A0A1A8IDF7"/>
<reference evidence="1" key="2">
    <citation type="submission" date="2016-06" db="EMBL/GenBank/DDBJ databases">
        <title>The genome of a short-lived fish provides insights into sex chromosome evolution and the genetic control of aging.</title>
        <authorList>
            <person name="Reichwald K."/>
            <person name="Felder M."/>
            <person name="Petzold A."/>
            <person name="Koch P."/>
            <person name="Groth M."/>
            <person name="Platzer M."/>
        </authorList>
    </citation>
    <scope>NUCLEOTIDE SEQUENCE</scope>
    <source>
        <tissue evidence="1">Brain</tissue>
    </source>
</reference>
<gene>
    <name evidence="1" type="primary">PPP2R3A</name>
</gene>
<reference evidence="1" key="1">
    <citation type="submission" date="2016-05" db="EMBL/GenBank/DDBJ databases">
        <authorList>
            <person name="Lavstsen T."/>
            <person name="Jespersen J.S."/>
        </authorList>
    </citation>
    <scope>NUCLEOTIDE SEQUENCE</scope>
    <source>
        <tissue evidence="1">Brain</tissue>
    </source>
</reference>
<protein>
    <submittedName>
        <fullName evidence="1">Protein phosphatase 2, regulatory subunit B'', alpha</fullName>
    </submittedName>
</protein>